<gene>
    <name evidence="1" type="ORF">L917_12757</name>
</gene>
<dbReference type="VEuPathDB" id="FungiDB:PPTG_11283"/>
<name>W2KUX1_PHYNI</name>
<organism evidence="1">
    <name type="scientific">Phytophthora nicotianae</name>
    <name type="common">Potato buckeye rot agent</name>
    <name type="synonym">Phytophthora parasitica</name>
    <dbReference type="NCBI Taxonomy" id="4792"/>
    <lineage>
        <taxon>Eukaryota</taxon>
        <taxon>Sar</taxon>
        <taxon>Stramenopiles</taxon>
        <taxon>Oomycota</taxon>
        <taxon>Peronosporomycetes</taxon>
        <taxon>Peronosporales</taxon>
        <taxon>Peronosporaceae</taxon>
        <taxon>Phytophthora</taxon>
    </lineage>
</organism>
<accession>W2KUX1</accession>
<dbReference type="EMBL" id="KI680879">
    <property type="protein sequence ID" value="ETL88145.1"/>
    <property type="molecule type" value="Genomic_DNA"/>
</dbReference>
<reference evidence="1" key="1">
    <citation type="submission" date="2013-11" db="EMBL/GenBank/DDBJ databases">
        <title>The Genome Sequence of Phytophthora parasitica CHvinca01.</title>
        <authorList>
            <consortium name="The Broad Institute Genomics Platform"/>
            <person name="Russ C."/>
            <person name="Tyler B."/>
            <person name="Panabieres F."/>
            <person name="Shan W."/>
            <person name="Tripathy S."/>
            <person name="Grunwald N."/>
            <person name="Machado M."/>
            <person name="Johnson C.S."/>
            <person name="Arredondo F."/>
            <person name="Hong C."/>
            <person name="Coffey M."/>
            <person name="Young S.K."/>
            <person name="Zeng Q."/>
            <person name="Gargeya S."/>
            <person name="Fitzgerald M."/>
            <person name="Abouelleil A."/>
            <person name="Alvarado L."/>
            <person name="Chapman S.B."/>
            <person name="Gainer-Dewar J."/>
            <person name="Goldberg J."/>
            <person name="Griggs A."/>
            <person name="Gujja S."/>
            <person name="Hansen M."/>
            <person name="Howarth C."/>
            <person name="Imamovic A."/>
            <person name="Ireland A."/>
            <person name="Larimer J."/>
            <person name="McCowan C."/>
            <person name="Murphy C."/>
            <person name="Pearson M."/>
            <person name="Poon T.W."/>
            <person name="Priest M."/>
            <person name="Roberts A."/>
            <person name="Saif S."/>
            <person name="Shea T."/>
            <person name="Sykes S."/>
            <person name="Wortman J."/>
            <person name="Nusbaum C."/>
            <person name="Birren B."/>
        </authorList>
    </citation>
    <scope>NUCLEOTIDE SEQUENCE [LARGE SCALE GENOMIC DNA]</scope>
    <source>
        <strain evidence="1">CHvinca01</strain>
    </source>
</reference>
<dbReference type="Proteomes" id="UP000054423">
    <property type="component" value="Unassembled WGS sequence"/>
</dbReference>
<evidence type="ECO:0000313" key="1">
    <source>
        <dbReference type="EMBL" id="ETL88145.1"/>
    </source>
</evidence>
<protein>
    <submittedName>
        <fullName evidence="1">Uncharacterized protein</fullName>
    </submittedName>
</protein>
<dbReference type="OrthoDB" id="10356578at2759"/>
<dbReference type="AlphaFoldDB" id="W2KUX1"/>
<sequence length="67" mass="8071">MDLKQRELEQGQKQFEERLEFDKKQAEDRLQLEQRIQQSNREMILECAQIFGAALAKSYHYDADPRQ</sequence>
<proteinExistence type="predicted"/>